<proteinExistence type="predicted"/>
<dbReference type="Proteomes" id="UP000094043">
    <property type="component" value="Chromosome 2"/>
</dbReference>
<dbReference type="Gene3D" id="2.60.40.1170">
    <property type="entry name" value="Mu homology domain, subdomain B"/>
    <property type="match status" value="2"/>
</dbReference>
<dbReference type="RefSeq" id="XP_066067439.1">
    <property type="nucleotide sequence ID" value="XM_066211342.1"/>
</dbReference>
<dbReference type="EMBL" id="CP143785">
    <property type="protein sequence ID" value="WVN86739.1"/>
    <property type="molecule type" value="Genomic_DNA"/>
</dbReference>
<feature type="domain" description="MHD" evidence="5">
    <location>
        <begin position="194"/>
        <end position="458"/>
    </location>
</feature>
<dbReference type="PANTHER" id="PTHR10529">
    <property type="entry name" value="AP COMPLEX SUBUNIT MU"/>
    <property type="match status" value="1"/>
</dbReference>
<dbReference type="PROSITE" id="PS00991">
    <property type="entry name" value="CLAT_ADAPTOR_M_2"/>
    <property type="match status" value="1"/>
</dbReference>
<dbReference type="GO" id="GO:0016192">
    <property type="term" value="P:vesicle-mediated transport"/>
    <property type="evidence" value="ECO:0007669"/>
    <property type="project" value="InterPro"/>
</dbReference>
<dbReference type="SUPFAM" id="SSF49447">
    <property type="entry name" value="Second domain of Mu2 adaptin subunit (ap50) of ap2 adaptor"/>
    <property type="match status" value="1"/>
</dbReference>
<evidence type="ECO:0000313" key="6">
    <source>
        <dbReference type="EMBL" id="WVN86739.1"/>
    </source>
</evidence>
<evidence type="ECO:0000256" key="1">
    <source>
        <dbReference type="ARBA" id="ARBA00004308"/>
    </source>
</evidence>
<evidence type="ECO:0000256" key="3">
    <source>
        <dbReference type="ARBA" id="ARBA00022927"/>
    </source>
</evidence>
<dbReference type="AlphaFoldDB" id="A0AAJ8JQS8"/>
<dbReference type="KEGG" id="cdep:91086123"/>
<keyword evidence="3" id="KW-0653">Protein transport</keyword>
<dbReference type="InterPro" id="IPR036168">
    <property type="entry name" value="AP2_Mu_C_sf"/>
</dbReference>
<comment type="subcellular location">
    <subcellularLocation>
        <location evidence="1">Endomembrane system</location>
    </subcellularLocation>
</comment>
<dbReference type="Pfam" id="PF00928">
    <property type="entry name" value="Adap_comp_sub"/>
    <property type="match status" value="1"/>
</dbReference>
<reference evidence="6" key="3">
    <citation type="submission" date="2024-01" db="EMBL/GenBank/DDBJ databases">
        <authorList>
            <person name="Coelho M.A."/>
            <person name="David-Palma M."/>
            <person name="Shea T."/>
            <person name="Sun S."/>
            <person name="Cuomo C.A."/>
            <person name="Heitman J."/>
        </authorList>
    </citation>
    <scope>NUCLEOTIDE SEQUENCE</scope>
    <source>
        <strain evidence="6">CBS 7841</strain>
    </source>
</reference>
<dbReference type="Gene3D" id="3.30.450.60">
    <property type="match status" value="1"/>
</dbReference>
<dbReference type="GO" id="GO:0006886">
    <property type="term" value="P:intracellular protein transport"/>
    <property type="evidence" value="ECO:0007669"/>
    <property type="project" value="InterPro"/>
</dbReference>
<dbReference type="InterPro" id="IPR001392">
    <property type="entry name" value="Clathrin_mu"/>
</dbReference>
<dbReference type="CDD" id="cd14837">
    <property type="entry name" value="AP3_Mu_N"/>
    <property type="match status" value="1"/>
</dbReference>
<keyword evidence="4" id="KW-0472">Membrane</keyword>
<evidence type="ECO:0000256" key="4">
    <source>
        <dbReference type="ARBA" id="ARBA00023136"/>
    </source>
</evidence>
<dbReference type="PRINTS" id="PR00314">
    <property type="entry name" value="CLATHRINADPT"/>
</dbReference>
<dbReference type="InterPro" id="IPR050431">
    <property type="entry name" value="Adaptor_comp_med_subunit"/>
</dbReference>
<dbReference type="InterPro" id="IPR018240">
    <property type="entry name" value="Clathrin_mu_CS"/>
</dbReference>
<dbReference type="GeneID" id="91086123"/>
<name>A0AAJ8JQS8_9TREE</name>
<dbReference type="GO" id="GO:0030131">
    <property type="term" value="C:clathrin adaptor complex"/>
    <property type="evidence" value="ECO:0007669"/>
    <property type="project" value="InterPro"/>
</dbReference>
<keyword evidence="7" id="KW-1185">Reference proteome</keyword>
<evidence type="ECO:0000256" key="2">
    <source>
        <dbReference type="ARBA" id="ARBA00022448"/>
    </source>
</evidence>
<dbReference type="CDD" id="cd09252">
    <property type="entry name" value="AP-3_Mu3_Cterm"/>
    <property type="match status" value="1"/>
</dbReference>
<dbReference type="PROSITE" id="PS00990">
    <property type="entry name" value="CLAT_ADAPTOR_M_1"/>
    <property type="match status" value="1"/>
</dbReference>
<reference evidence="6" key="2">
    <citation type="journal article" date="2022" name="Elife">
        <title>Obligate sexual reproduction of a homothallic fungus closely related to the Cryptococcus pathogenic species complex.</title>
        <authorList>
            <person name="Passer A.R."/>
            <person name="Clancey S.A."/>
            <person name="Shea T."/>
            <person name="David-Palma M."/>
            <person name="Averette A.F."/>
            <person name="Boekhout T."/>
            <person name="Porcel B.M."/>
            <person name="Nowrousian M."/>
            <person name="Cuomo C.A."/>
            <person name="Sun S."/>
            <person name="Heitman J."/>
            <person name="Coelho M.A."/>
        </authorList>
    </citation>
    <scope>NUCLEOTIDE SEQUENCE</scope>
    <source>
        <strain evidence="6">CBS 7841</strain>
    </source>
</reference>
<dbReference type="SUPFAM" id="SSF64356">
    <property type="entry name" value="SNARE-like"/>
    <property type="match status" value="1"/>
</dbReference>
<dbReference type="InterPro" id="IPR028565">
    <property type="entry name" value="MHD"/>
</dbReference>
<dbReference type="PROSITE" id="PS51072">
    <property type="entry name" value="MHD"/>
    <property type="match status" value="1"/>
</dbReference>
<evidence type="ECO:0000259" key="5">
    <source>
        <dbReference type="PROSITE" id="PS51072"/>
    </source>
</evidence>
<sequence length="564" mass="61631">MTKIDGIIILDSNGKPIISSNFTSFPPSYASLHIDAFNVARKKALTVGGDSKSMEPVLWVNILDSARTGMTGAGLCHSERNGLWYLIPVAHEVNPLLAFSFLDSFLYTLRDYLGDVTETTIKDNFDIVYMLIEEMLDEGHPMTMEPSMLKEIVLPPTLVRKIFNAAGVSGLQSTTTSPFTAPIPWRKPGIRHSSNEIYLDIVESLDAIIDQKGNLLSSHIWGRIDCNARLSGNPDLLLNFGNPRVMSQCAFHPCIRYNRWSKDSTLSFIPPDGKFRLAEYETEPGSMKAQVPLQVKGKMMLENYGGRFALTLIPRLTHLPLENIVVSISLGKGANSVSATATGDRRPLHIQVGRDETAVGFVGGGTWDFDPLTQVLKWSLGSLVSTERAPSLTGSFASTSRPSLPSNIPATASSVSLDYRPQENQDCVHKHASFGRLSPFGIPFSTTYQVKPEDTRRRPLLPITPASPGANISRLGLVSTQLNILPTPYWAVTLQHSACSKAFGRSTKGVTASMTPSLAVIVEDGYTRHYAMLSVDPSEGSGVHLRDCARGRSGRLVSLLSDRV</sequence>
<accession>A0AAJ8JQS8</accession>
<dbReference type="InterPro" id="IPR011012">
    <property type="entry name" value="Longin-like_dom_sf"/>
</dbReference>
<protein>
    <recommendedName>
        <fullName evidence="5">MHD domain-containing protein</fullName>
    </recommendedName>
</protein>
<keyword evidence="2" id="KW-0813">Transport</keyword>
<gene>
    <name evidence="6" type="ORF">L203_101911</name>
</gene>
<evidence type="ECO:0000313" key="7">
    <source>
        <dbReference type="Proteomes" id="UP000094043"/>
    </source>
</evidence>
<organism evidence="6 7">
    <name type="scientific">Cryptococcus depauperatus CBS 7841</name>
    <dbReference type="NCBI Taxonomy" id="1295531"/>
    <lineage>
        <taxon>Eukaryota</taxon>
        <taxon>Fungi</taxon>
        <taxon>Dikarya</taxon>
        <taxon>Basidiomycota</taxon>
        <taxon>Agaricomycotina</taxon>
        <taxon>Tremellomycetes</taxon>
        <taxon>Tremellales</taxon>
        <taxon>Cryptococcaceae</taxon>
        <taxon>Cryptococcus</taxon>
    </lineage>
</organism>
<dbReference type="GO" id="GO:0012505">
    <property type="term" value="C:endomembrane system"/>
    <property type="evidence" value="ECO:0007669"/>
    <property type="project" value="UniProtKB-SubCell"/>
</dbReference>
<reference evidence="6" key="1">
    <citation type="submission" date="2016-06" db="EMBL/GenBank/DDBJ databases">
        <authorList>
            <person name="Cuomo C."/>
            <person name="Litvintseva A."/>
            <person name="Heitman J."/>
            <person name="Chen Y."/>
            <person name="Sun S."/>
            <person name="Springer D."/>
            <person name="Dromer F."/>
            <person name="Young S."/>
            <person name="Zeng Q."/>
            <person name="Chapman S."/>
            <person name="Gujja S."/>
            <person name="Saif S."/>
            <person name="Birren B."/>
        </authorList>
    </citation>
    <scope>NUCLEOTIDE SEQUENCE</scope>
    <source>
        <strain evidence="6">CBS 7841</strain>
    </source>
</reference>